<organism evidence="3">
    <name type="scientific">Solibacter usitatus (strain Ellin6076)</name>
    <dbReference type="NCBI Taxonomy" id="234267"/>
    <lineage>
        <taxon>Bacteria</taxon>
        <taxon>Pseudomonadati</taxon>
        <taxon>Acidobacteriota</taxon>
        <taxon>Terriglobia</taxon>
        <taxon>Bryobacterales</taxon>
        <taxon>Solibacteraceae</taxon>
        <taxon>Candidatus Solibacter</taxon>
    </lineage>
</organism>
<gene>
    <name evidence="3" type="ordered locus">Acid_6614</name>
</gene>
<accession>Q01S34</accession>
<dbReference type="STRING" id="234267.Acid_6614"/>
<name>Q01S34_SOLUE</name>
<dbReference type="SUPFAM" id="SSF48695">
    <property type="entry name" value="Multiheme cytochromes"/>
    <property type="match status" value="1"/>
</dbReference>
<dbReference type="InterPro" id="IPR023155">
    <property type="entry name" value="Cyt_c-552/4"/>
</dbReference>
<sequence precursor="true">MKERLLLACALPAIAGLLLIPSADLYYKSSRGEGCARCHEIRANFDSWRGSTHRKLNCTECHSSTTQTNMRRVSTHISGNAPEQIHLQTDDVFAMADKCRGCHQQEFAQWSSSAHSATYARIFATAEHNQKRLLMDDCLRCHGMHFEGSIADMVQPVDTKGPWKLADAALANRPAIPCLACHAMHREGQPMVKVAERVPGKEEIARPSLGFFDRRSRTNIRMDALALPAMYEGARAVRISPDNRQALCYQCHAALAAAQVGSGDDRTPVGVHEGISCLGCHQNHSQNTRQSCASCHPRLSNCGLDVARMDTTFANLKSPHNIHTVKCIDCHPKGVPKKHVERNP</sequence>
<proteinExistence type="predicted"/>
<dbReference type="eggNOG" id="ENOG5033T0M">
    <property type="taxonomic scope" value="Bacteria"/>
</dbReference>
<evidence type="ECO:0000313" key="3">
    <source>
        <dbReference type="EMBL" id="ABJ87536.1"/>
    </source>
</evidence>
<dbReference type="HOGENOM" id="CLU_068876_0_0_0"/>
<dbReference type="InterPro" id="IPR036280">
    <property type="entry name" value="Multihaem_cyt_sf"/>
</dbReference>
<dbReference type="Gene3D" id="1.10.287.3080">
    <property type="match status" value="1"/>
</dbReference>
<dbReference type="GO" id="GO:0016491">
    <property type="term" value="F:oxidoreductase activity"/>
    <property type="evidence" value="ECO:0007669"/>
    <property type="project" value="TreeGrafter"/>
</dbReference>
<dbReference type="InParanoid" id="Q01S34"/>
<dbReference type="EMBL" id="CP000473">
    <property type="protein sequence ID" value="ABJ87536.1"/>
    <property type="molecule type" value="Genomic_DNA"/>
</dbReference>
<keyword evidence="1" id="KW-0732">Signal</keyword>
<evidence type="ECO:0000259" key="2">
    <source>
        <dbReference type="Pfam" id="PF13435"/>
    </source>
</evidence>
<dbReference type="AlphaFoldDB" id="Q01S34"/>
<feature type="domain" description="Cytochrome c-552/4" evidence="2">
    <location>
        <begin position="98"/>
        <end position="145"/>
    </location>
</feature>
<protein>
    <recommendedName>
        <fullName evidence="2">Cytochrome c-552/4 domain-containing protein</fullName>
    </recommendedName>
</protein>
<dbReference type="PANTHER" id="PTHR35038:SF6">
    <property type="entry name" value="SURFACE LOCALIZED DECAHEME CYTOCHROME C LIPOPROTEIN"/>
    <property type="match status" value="1"/>
</dbReference>
<dbReference type="Gene3D" id="1.10.1130.10">
    <property type="entry name" value="Flavocytochrome C3, Chain A"/>
    <property type="match status" value="1"/>
</dbReference>
<dbReference type="OrthoDB" id="112601at2"/>
<dbReference type="PANTHER" id="PTHR35038">
    <property type="entry name" value="DISSIMILATORY SULFITE REDUCTASE SIRA"/>
    <property type="match status" value="1"/>
</dbReference>
<evidence type="ECO:0000256" key="1">
    <source>
        <dbReference type="ARBA" id="ARBA00022729"/>
    </source>
</evidence>
<dbReference type="Gene3D" id="3.90.10.10">
    <property type="entry name" value="Cytochrome C3"/>
    <property type="match status" value="1"/>
</dbReference>
<dbReference type="Pfam" id="PF13435">
    <property type="entry name" value="Cytochrome_C554"/>
    <property type="match status" value="1"/>
</dbReference>
<dbReference type="InterPro" id="IPR051829">
    <property type="entry name" value="Multiheme_Cytochr_ET"/>
</dbReference>
<dbReference type="KEGG" id="sus:Acid_6614"/>
<reference evidence="3" key="1">
    <citation type="submission" date="2006-10" db="EMBL/GenBank/DDBJ databases">
        <title>Complete sequence of Solibacter usitatus Ellin6076.</title>
        <authorList>
            <consortium name="US DOE Joint Genome Institute"/>
            <person name="Copeland A."/>
            <person name="Lucas S."/>
            <person name="Lapidus A."/>
            <person name="Barry K."/>
            <person name="Detter J.C."/>
            <person name="Glavina del Rio T."/>
            <person name="Hammon N."/>
            <person name="Israni S."/>
            <person name="Dalin E."/>
            <person name="Tice H."/>
            <person name="Pitluck S."/>
            <person name="Thompson L.S."/>
            <person name="Brettin T."/>
            <person name="Bruce D."/>
            <person name="Han C."/>
            <person name="Tapia R."/>
            <person name="Gilna P."/>
            <person name="Schmutz J."/>
            <person name="Larimer F."/>
            <person name="Land M."/>
            <person name="Hauser L."/>
            <person name="Kyrpides N."/>
            <person name="Mikhailova N."/>
            <person name="Janssen P.H."/>
            <person name="Kuske C.R."/>
            <person name="Richardson P."/>
        </authorList>
    </citation>
    <scope>NUCLEOTIDE SEQUENCE</scope>
    <source>
        <strain evidence="3">Ellin6076</strain>
    </source>
</reference>